<evidence type="ECO:0000313" key="2">
    <source>
        <dbReference type="EMBL" id="ADW69602.1"/>
    </source>
</evidence>
<gene>
    <name evidence="2" type="ordered locus">AciX9_2576</name>
</gene>
<keyword evidence="3" id="KW-1185">Reference proteome</keyword>
<dbReference type="InterPro" id="IPR036737">
    <property type="entry name" value="OmpA-like_sf"/>
</dbReference>
<dbReference type="eggNOG" id="COG1360">
    <property type="taxonomic scope" value="Bacteria"/>
</dbReference>
<protein>
    <submittedName>
        <fullName evidence="2">Uncharacterized protein</fullName>
    </submittedName>
</protein>
<accession>E8WVS3</accession>
<dbReference type="KEGG" id="acm:AciX9_2576"/>
<dbReference type="PANTHER" id="PTHR30329">
    <property type="entry name" value="STATOR ELEMENT OF FLAGELLAR MOTOR COMPLEX"/>
    <property type="match status" value="1"/>
</dbReference>
<proteinExistence type="predicted"/>
<dbReference type="HOGENOM" id="CLU_1218379_0_0_0"/>
<dbReference type="PaxDb" id="1198114-AciX9_2576"/>
<keyword evidence="1" id="KW-0812">Transmembrane</keyword>
<sequence length="227" mass="25701">MRSREKHDHLSSSFTDLMSSLVVIFILLFLAFVHEQEERQESVKDKLLSELQQQLKEANLDQQNIKKDGDAVVIIVPEGLMNFETGKSDLKDGGKAFLAKYIPPISKMLVSDFRNDVDSLIVEGYTDRQRAAGSSEEQGEAQNLILSQERSMKVVEESLRDLSGPDHIPEREFFLDRLSASGRGEQQAIHQGGPENNPNLRRVIFRIRVRSNAMQDAAQEIKADLHK</sequence>
<evidence type="ECO:0000256" key="1">
    <source>
        <dbReference type="SAM" id="Phobius"/>
    </source>
</evidence>
<dbReference type="OrthoDB" id="9789430at2"/>
<dbReference type="SUPFAM" id="SSF103088">
    <property type="entry name" value="OmpA-like"/>
    <property type="match status" value="1"/>
</dbReference>
<keyword evidence="1" id="KW-1133">Transmembrane helix</keyword>
<feature type="transmembrane region" description="Helical" evidence="1">
    <location>
        <begin position="12"/>
        <end position="33"/>
    </location>
</feature>
<organism evidence="3">
    <name type="scientific">Granulicella tundricola (strain ATCC BAA-1859 / DSM 23138 / MP5ACTX9)</name>
    <dbReference type="NCBI Taxonomy" id="1198114"/>
    <lineage>
        <taxon>Bacteria</taxon>
        <taxon>Pseudomonadati</taxon>
        <taxon>Acidobacteriota</taxon>
        <taxon>Terriglobia</taxon>
        <taxon>Terriglobales</taxon>
        <taxon>Acidobacteriaceae</taxon>
        <taxon>Granulicella</taxon>
    </lineage>
</organism>
<dbReference type="AlphaFoldDB" id="E8WVS3"/>
<dbReference type="PANTHER" id="PTHR30329:SF21">
    <property type="entry name" value="LIPOPROTEIN YIAD-RELATED"/>
    <property type="match status" value="1"/>
</dbReference>
<dbReference type="STRING" id="1198114.AciX9_2576"/>
<dbReference type="RefSeq" id="WP_013580917.1">
    <property type="nucleotide sequence ID" value="NC_015064.1"/>
</dbReference>
<dbReference type="InterPro" id="IPR050330">
    <property type="entry name" value="Bact_OuterMem_StrucFunc"/>
</dbReference>
<keyword evidence="1" id="KW-0472">Membrane</keyword>
<dbReference type="Gene3D" id="3.30.1330.60">
    <property type="entry name" value="OmpA-like domain"/>
    <property type="match status" value="1"/>
</dbReference>
<dbReference type="EMBL" id="CP002480">
    <property type="protein sequence ID" value="ADW69602.1"/>
    <property type="molecule type" value="Genomic_DNA"/>
</dbReference>
<reference evidence="3" key="1">
    <citation type="submission" date="2011-01" db="EMBL/GenBank/DDBJ databases">
        <title>Complete sequence of chromosome of Acidobacterium sp. MP5ACTX9.</title>
        <authorList>
            <consortium name="US DOE Joint Genome Institute"/>
            <person name="Lucas S."/>
            <person name="Copeland A."/>
            <person name="Lapidus A."/>
            <person name="Cheng J.-F."/>
            <person name="Goodwin L."/>
            <person name="Pitluck S."/>
            <person name="Teshima H."/>
            <person name="Detter J.C."/>
            <person name="Han C."/>
            <person name="Tapia R."/>
            <person name="Land M."/>
            <person name="Hauser L."/>
            <person name="Kyrpides N."/>
            <person name="Ivanova N."/>
            <person name="Ovchinnikova G."/>
            <person name="Pagani I."/>
            <person name="Rawat S.R."/>
            <person name="Mannisto M."/>
            <person name="Haggblom M.M."/>
            <person name="Woyke T."/>
        </authorList>
    </citation>
    <scope>NUCLEOTIDE SEQUENCE [LARGE SCALE GENOMIC DNA]</scope>
    <source>
        <strain evidence="3">MP5ACTX9</strain>
    </source>
</reference>
<evidence type="ECO:0000313" key="3">
    <source>
        <dbReference type="Proteomes" id="UP000000343"/>
    </source>
</evidence>
<name>E8WVS3_GRATM</name>
<dbReference type="Proteomes" id="UP000000343">
    <property type="component" value="Chromosome"/>
</dbReference>